<dbReference type="EnsemblMetazoa" id="SMAR009803-RA">
    <property type="protein sequence ID" value="SMAR009803-PA"/>
    <property type="gene ID" value="SMAR009803"/>
</dbReference>
<dbReference type="EMBL" id="JH431944">
    <property type="status" value="NOT_ANNOTATED_CDS"/>
    <property type="molecule type" value="Genomic_DNA"/>
</dbReference>
<sequence length="277" mass="29635">MFSTSSISILVLLTLAGVPAILARCTKPSCSYSCGMSIGSDGCAQCDCSKRPTDSDCPSICPADCGQTTEANGCLKCNCNVGPWWQKEPKPDCPKVCPADCGQERLPNGCLKCNCNVGPWFPVHPPPSKRDCPQVCPADCGQERLPNGCLKCDCNVGPWFPVHPPPPKRDCPQVCPADCGQIRLSNGCLKCECDNVGPWFGKYPTPQPPRRGRGMRMTETGIGRPVTLPCSQIRCSDDMECVDTPQTSCAGNVDPCPPSGMCVFKNQDENANKDVAA</sequence>
<accession>T1J7Y8</accession>
<keyword evidence="3" id="KW-1185">Reference proteome</keyword>
<dbReference type="PhylomeDB" id="T1J7Y8"/>
<reference evidence="3" key="1">
    <citation type="submission" date="2011-05" db="EMBL/GenBank/DDBJ databases">
        <authorList>
            <person name="Richards S.R."/>
            <person name="Qu J."/>
            <person name="Jiang H."/>
            <person name="Jhangiani S.N."/>
            <person name="Agravi P."/>
            <person name="Goodspeed R."/>
            <person name="Gross S."/>
            <person name="Mandapat C."/>
            <person name="Jackson L."/>
            <person name="Mathew T."/>
            <person name="Pu L."/>
            <person name="Thornton R."/>
            <person name="Saada N."/>
            <person name="Wilczek-Boney K.B."/>
            <person name="Lee S."/>
            <person name="Kovar C."/>
            <person name="Wu Y."/>
            <person name="Scherer S.E."/>
            <person name="Worley K.C."/>
            <person name="Muzny D.M."/>
            <person name="Gibbs R."/>
        </authorList>
    </citation>
    <scope>NUCLEOTIDE SEQUENCE</scope>
    <source>
        <strain evidence="3">Brora</strain>
    </source>
</reference>
<evidence type="ECO:0000256" key="1">
    <source>
        <dbReference type="SAM" id="SignalP"/>
    </source>
</evidence>
<reference evidence="2" key="2">
    <citation type="submission" date="2015-02" db="UniProtKB">
        <authorList>
            <consortium name="EnsemblMetazoa"/>
        </authorList>
    </citation>
    <scope>IDENTIFICATION</scope>
</reference>
<name>T1J7Y8_STRMM</name>
<dbReference type="Proteomes" id="UP000014500">
    <property type="component" value="Unassembled WGS sequence"/>
</dbReference>
<evidence type="ECO:0008006" key="4">
    <source>
        <dbReference type="Google" id="ProtNLM"/>
    </source>
</evidence>
<keyword evidence="1" id="KW-0732">Signal</keyword>
<protein>
    <recommendedName>
        <fullName evidence="4">Antistasin-like domain-containing protein</fullName>
    </recommendedName>
</protein>
<proteinExistence type="predicted"/>
<evidence type="ECO:0000313" key="3">
    <source>
        <dbReference type="Proteomes" id="UP000014500"/>
    </source>
</evidence>
<dbReference type="AlphaFoldDB" id="T1J7Y8"/>
<feature type="signal peptide" evidence="1">
    <location>
        <begin position="1"/>
        <end position="23"/>
    </location>
</feature>
<evidence type="ECO:0000313" key="2">
    <source>
        <dbReference type="EnsemblMetazoa" id="SMAR009803-PA"/>
    </source>
</evidence>
<dbReference type="HOGENOM" id="CLU_1005833_0_0_1"/>
<organism evidence="2 3">
    <name type="scientific">Strigamia maritima</name>
    <name type="common">European centipede</name>
    <name type="synonym">Geophilus maritimus</name>
    <dbReference type="NCBI Taxonomy" id="126957"/>
    <lineage>
        <taxon>Eukaryota</taxon>
        <taxon>Metazoa</taxon>
        <taxon>Ecdysozoa</taxon>
        <taxon>Arthropoda</taxon>
        <taxon>Myriapoda</taxon>
        <taxon>Chilopoda</taxon>
        <taxon>Pleurostigmophora</taxon>
        <taxon>Geophilomorpha</taxon>
        <taxon>Linotaeniidae</taxon>
        <taxon>Strigamia</taxon>
    </lineage>
</organism>
<feature type="chain" id="PRO_5004590276" description="Antistasin-like domain-containing protein" evidence="1">
    <location>
        <begin position="24"/>
        <end position="277"/>
    </location>
</feature>